<organism evidence="1 2">
    <name type="scientific">Leifsonia aquatica ATCC 14665</name>
    <dbReference type="NCBI Taxonomy" id="1358026"/>
    <lineage>
        <taxon>Bacteria</taxon>
        <taxon>Bacillati</taxon>
        <taxon>Actinomycetota</taxon>
        <taxon>Actinomycetes</taxon>
        <taxon>Micrococcales</taxon>
        <taxon>Microbacteriaceae</taxon>
        <taxon>Leifsonia</taxon>
    </lineage>
</organism>
<proteinExistence type="predicted"/>
<dbReference type="PATRIC" id="fig|1358026.3.peg.2906"/>
<dbReference type="EMBL" id="AWVQ01000495">
    <property type="protein sequence ID" value="ERK70209.1"/>
    <property type="molecule type" value="Genomic_DNA"/>
</dbReference>
<feature type="non-terminal residue" evidence="1">
    <location>
        <position position="1"/>
    </location>
</feature>
<reference evidence="1 2" key="1">
    <citation type="submission" date="2013-08" db="EMBL/GenBank/DDBJ databases">
        <authorList>
            <person name="Weinstock G."/>
            <person name="Sodergren E."/>
            <person name="Wylie T."/>
            <person name="Fulton L."/>
            <person name="Fulton R."/>
            <person name="Fronick C."/>
            <person name="O'Laughlin M."/>
            <person name="Godfrey J."/>
            <person name="Miner T."/>
            <person name="Herter B."/>
            <person name="Appelbaum E."/>
            <person name="Cordes M."/>
            <person name="Lek S."/>
            <person name="Wollam A."/>
            <person name="Pepin K.H."/>
            <person name="Palsikar V.B."/>
            <person name="Mitreva M."/>
            <person name="Wilson R.K."/>
        </authorList>
    </citation>
    <scope>NUCLEOTIDE SEQUENCE [LARGE SCALE GENOMIC DNA]</scope>
    <source>
        <strain evidence="1 2">ATCC 14665</strain>
    </source>
</reference>
<sequence>SEFGAVTRGTRVSIVRLNYAVDLRYGVLADIGSTVLSGAPVDLTTGAVNVVWQGYANEVVLRSLGHASDAVFTVNLTGPELLSVRGIAERFGALFDREVSFVGEPAPSALLNNAGRCFELFGYPTVPAGTLIEWQAGWLREGLPTSGKPTKWAVRDGKF</sequence>
<dbReference type="HOGENOM" id="CLU_1664415_0_0_11"/>
<accession>U2RNQ2</accession>
<dbReference type="Proteomes" id="UP000016605">
    <property type="component" value="Unassembled WGS sequence"/>
</dbReference>
<dbReference type="AlphaFoldDB" id="U2RNQ2"/>
<gene>
    <name evidence="1" type="ORF">N136_03457</name>
</gene>
<evidence type="ECO:0000313" key="2">
    <source>
        <dbReference type="Proteomes" id="UP000016605"/>
    </source>
</evidence>
<name>U2RNQ2_LEIAQ</name>
<protein>
    <submittedName>
        <fullName evidence="1">Uncharacterized protein</fullName>
    </submittedName>
</protein>
<evidence type="ECO:0000313" key="1">
    <source>
        <dbReference type="EMBL" id="ERK70209.1"/>
    </source>
</evidence>
<comment type="caution">
    <text evidence="1">The sequence shown here is derived from an EMBL/GenBank/DDBJ whole genome shotgun (WGS) entry which is preliminary data.</text>
</comment>